<dbReference type="Proteomes" id="UP001293593">
    <property type="component" value="Unassembled WGS sequence"/>
</dbReference>
<sequence length="70" mass="7966">MEPSSFIGVIWDAAKCFCGSVQKEADSVFDLKNNLKLLEDERKKLEDIKKDVEEQIEGAHQNNPSRSENI</sequence>
<evidence type="ECO:0000313" key="3">
    <source>
        <dbReference type="Proteomes" id="UP001293593"/>
    </source>
</evidence>
<dbReference type="AlphaFoldDB" id="A0AAE1JIW1"/>
<proteinExistence type="predicted"/>
<keyword evidence="1" id="KW-0175">Coiled coil</keyword>
<dbReference type="EMBL" id="JAWXYG010000006">
    <property type="protein sequence ID" value="KAK4269417.1"/>
    <property type="molecule type" value="Genomic_DNA"/>
</dbReference>
<evidence type="ECO:0000256" key="1">
    <source>
        <dbReference type="SAM" id="Coils"/>
    </source>
</evidence>
<evidence type="ECO:0000313" key="2">
    <source>
        <dbReference type="EMBL" id="KAK4269417.1"/>
    </source>
</evidence>
<name>A0AAE1JIW1_9FABA</name>
<accession>A0AAE1JIW1</accession>
<protein>
    <submittedName>
        <fullName evidence="2">Uncharacterized protein</fullName>
    </submittedName>
</protein>
<feature type="coiled-coil region" evidence="1">
    <location>
        <begin position="21"/>
        <end position="62"/>
    </location>
</feature>
<gene>
    <name evidence="2" type="ORF">QN277_022577</name>
</gene>
<keyword evidence="3" id="KW-1185">Reference proteome</keyword>
<organism evidence="2 3">
    <name type="scientific">Acacia crassicarpa</name>
    <name type="common">northern wattle</name>
    <dbReference type="NCBI Taxonomy" id="499986"/>
    <lineage>
        <taxon>Eukaryota</taxon>
        <taxon>Viridiplantae</taxon>
        <taxon>Streptophyta</taxon>
        <taxon>Embryophyta</taxon>
        <taxon>Tracheophyta</taxon>
        <taxon>Spermatophyta</taxon>
        <taxon>Magnoliopsida</taxon>
        <taxon>eudicotyledons</taxon>
        <taxon>Gunneridae</taxon>
        <taxon>Pentapetalae</taxon>
        <taxon>rosids</taxon>
        <taxon>fabids</taxon>
        <taxon>Fabales</taxon>
        <taxon>Fabaceae</taxon>
        <taxon>Caesalpinioideae</taxon>
        <taxon>mimosoid clade</taxon>
        <taxon>Acacieae</taxon>
        <taxon>Acacia</taxon>
    </lineage>
</organism>
<reference evidence="2" key="1">
    <citation type="submission" date="2023-10" db="EMBL/GenBank/DDBJ databases">
        <title>Chromosome-level genome of the transformable northern wattle, Acacia crassicarpa.</title>
        <authorList>
            <person name="Massaro I."/>
            <person name="Sinha N.R."/>
            <person name="Poethig S."/>
            <person name="Leichty A.R."/>
        </authorList>
    </citation>
    <scope>NUCLEOTIDE SEQUENCE</scope>
    <source>
        <strain evidence="2">Acra3RX</strain>
        <tissue evidence="2">Leaf</tissue>
    </source>
</reference>
<comment type="caution">
    <text evidence="2">The sequence shown here is derived from an EMBL/GenBank/DDBJ whole genome shotgun (WGS) entry which is preliminary data.</text>
</comment>